<evidence type="ECO:0000256" key="1">
    <source>
        <dbReference type="SAM" id="SignalP"/>
    </source>
</evidence>
<dbReference type="OrthoDB" id="9936695at2"/>
<feature type="chain" id="PRO_5018765925" evidence="1">
    <location>
        <begin position="25"/>
        <end position="177"/>
    </location>
</feature>
<comment type="caution">
    <text evidence="2">The sequence shown here is derived from an EMBL/GenBank/DDBJ whole genome shotgun (WGS) entry which is preliminary data.</text>
</comment>
<accession>A0A3S3UHW7</accession>
<gene>
    <name evidence="2" type="ORF">EP867_08470</name>
</gene>
<reference evidence="2 3" key="1">
    <citation type="journal article" date="2015" name="Int. J. Syst. Evol. Microbiol.">
        <title>Gemmobacter intermedius sp. nov., isolated from a white stork (Ciconia ciconia).</title>
        <authorList>
            <person name="Kampfer P."/>
            <person name="Jerzak L."/>
            <person name="Wilharm G."/>
            <person name="Golke J."/>
            <person name="Busse H.J."/>
            <person name="Glaeser S.P."/>
        </authorList>
    </citation>
    <scope>NUCLEOTIDE SEQUENCE [LARGE SCALE GENOMIC DNA]</scope>
    <source>
        <strain evidence="2 3">119/4</strain>
    </source>
</reference>
<keyword evidence="3" id="KW-1185">Reference proteome</keyword>
<evidence type="ECO:0000313" key="2">
    <source>
        <dbReference type="EMBL" id="RWY41757.1"/>
    </source>
</evidence>
<dbReference type="Proteomes" id="UP000287168">
    <property type="component" value="Unassembled WGS sequence"/>
</dbReference>
<dbReference type="PROSITE" id="PS51257">
    <property type="entry name" value="PROKAR_LIPOPROTEIN"/>
    <property type="match status" value="1"/>
</dbReference>
<dbReference type="RefSeq" id="WP_128488126.1">
    <property type="nucleotide sequence ID" value="NZ_JBHLXB010000017.1"/>
</dbReference>
<evidence type="ECO:0000313" key="3">
    <source>
        <dbReference type="Proteomes" id="UP000287168"/>
    </source>
</evidence>
<name>A0A3S3UHW7_9RHOB</name>
<proteinExistence type="predicted"/>
<organism evidence="2 3">
    <name type="scientific">Falsigemmobacter intermedius</name>
    <dbReference type="NCBI Taxonomy" id="1553448"/>
    <lineage>
        <taxon>Bacteria</taxon>
        <taxon>Pseudomonadati</taxon>
        <taxon>Pseudomonadota</taxon>
        <taxon>Alphaproteobacteria</taxon>
        <taxon>Rhodobacterales</taxon>
        <taxon>Paracoccaceae</taxon>
        <taxon>Falsigemmobacter</taxon>
    </lineage>
</organism>
<protein>
    <submittedName>
        <fullName evidence="2">Uncharacterized protein</fullName>
    </submittedName>
</protein>
<feature type="signal peptide" evidence="1">
    <location>
        <begin position="1"/>
        <end position="24"/>
    </location>
</feature>
<sequence length="177" mass="18362">MKQLPVAMITVILAAGPGPQAASACSPAAHPPSVRPETGPGCDWRFRTGDYEAVSLSGLTDLGGGVIAQRLREGNACSFAASLLVTDCKSGEAMLFGPDRVTLMEGPKSLPVLRLLDRLEKRPRGSFASLSAVSAQAEASGVRTSVPVPKGSELRFGGKVRMPLHCGCATLYPGATK</sequence>
<keyword evidence="1" id="KW-0732">Signal</keyword>
<dbReference type="AlphaFoldDB" id="A0A3S3UHW7"/>
<dbReference type="EMBL" id="SBLC01000009">
    <property type="protein sequence ID" value="RWY41757.1"/>
    <property type="molecule type" value="Genomic_DNA"/>
</dbReference>